<feature type="transmembrane region" description="Helical" evidence="12">
    <location>
        <begin position="772"/>
        <end position="795"/>
    </location>
</feature>
<dbReference type="GO" id="GO:0050982">
    <property type="term" value="P:detection of mechanical stimulus"/>
    <property type="evidence" value="ECO:0007669"/>
    <property type="project" value="TreeGrafter"/>
</dbReference>
<feature type="transmembrane region" description="Helical" evidence="12">
    <location>
        <begin position="815"/>
        <end position="838"/>
    </location>
</feature>
<dbReference type="GO" id="GO:0005262">
    <property type="term" value="F:calcium channel activity"/>
    <property type="evidence" value="ECO:0007669"/>
    <property type="project" value="TreeGrafter"/>
</dbReference>
<dbReference type="InterPro" id="IPR046338">
    <property type="entry name" value="GAIN_dom_sf"/>
</dbReference>
<dbReference type="InterPro" id="IPR046791">
    <property type="entry name" value="Polycystin_dom"/>
</dbReference>
<feature type="transmembrane region" description="Helical" evidence="12">
    <location>
        <begin position="910"/>
        <end position="929"/>
    </location>
</feature>
<evidence type="ECO:0000256" key="2">
    <source>
        <dbReference type="ARBA" id="ARBA00007200"/>
    </source>
</evidence>
<dbReference type="RefSeq" id="XP_018028100.1">
    <property type="nucleotide sequence ID" value="XM_018172611.2"/>
</dbReference>
<feature type="transmembrane region" description="Helical" evidence="12">
    <location>
        <begin position="1207"/>
        <end position="1225"/>
    </location>
</feature>
<dbReference type="InterPro" id="IPR013122">
    <property type="entry name" value="PKD1_2_channel"/>
</dbReference>
<evidence type="ECO:0000313" key="15">
    <source>
        <dbReference type="Proteomes" id="UP000694843"/>
    </source>
</evidence>
<evidence type="ECO:0000256" key="8">
    <source>
        <dbReference type="ARBA" id="ARBA00023180"/>
    </source>
</evidence>
<keyword evidence="6 12" id="KW-0472">Membrane</keyword>
<dbReference type="SUPFAM" id="SSF81324">
    <property type="entry name" value="Voltage-gated potassium channels"/>
    <property type="match status" value="1"/>
</dbReference>
<proteinExistence type="inferred from homology"/>
<comment type="similarity">
    <text evidence="2">Belongs to the polycystin family.</text>
</comment>
<dbReference type="GO" id="GO:0005509">
    <property type="term" value="F:calcium ion binding"/>
    <property type="evidence" value="ECO:0007669"/>
    <property type="project" value="InterPro"/>
</dbReference>
<dbReference type="Pfam" id="PF08016">
    <property type="entry name" value="PKD_channel"/>
    <property type="match status" value="1"/>
</dbReference>
<dbReference type="Pfam" id="PF01825">
    <property type="entry name" value="GPS"/>
    <property type="match status" value="1"/>
</dbReference>
<dbReference type="InterPro" id="IPR001024">
    <property type="entry name" value="PLAT/LH2_dom"/>
</dbReference>
<dbReference type="PRINTS" id="PR01433">
    <property type="entry name" value="POLYCYSTIN2"/>
</dbReference>
<dbReference type="FunFam" id="2.60.60.20:FF:000022">
    <property type="entry name" value="Uncharacterized protein"/>
    <property type="match status" value="1"/>
</dbReference>
<feature type="transmembrane region" description="Helical" evidence="12">
    <location>
        <begin position="1359"/>
        <end position="1382"/>
    </location>
</feature>
<dbReference type="SMART" id="SM00308">
    <property type="entry name" value="LH2"/>
    <property type="match status" value="1"/>
</dbReference>
<dbReference type="PANTHER" id="PTHR10877">
    <property type="entry name" value="POLYCYSTIN FAMILY MEMBER"/>
    <property type="match status" value="1"/>
</dbReference>
<keyword evidence="4" id="KW-0732">Signal</keyword>
<sequence>MAVGMFDARELRGRRVKVGDALYEFPSYCAIIDRDEGCVPEGVPLSIGIKMVKWKNQVYGFGGNTETLGNESATVQLSIVDAQMKPIDVNNSREDFLMYIPVAQSEVHAPTVVVDPGENRTQLLSLHRLFPPGPGVGILIEFFPGKHTLVISNSSSNSANEMKKYDTSNSEREGTSDKDNEAHTAADQAGSADTDVFNPNSESEENGFGEDIWVLTWGTQAPSNTSTPDYYFLLPDAAWTRNKDTGFYERFLSSEWLIHTLPPDFEGEVVSEYFLGVAKVNLTAVAEHFTEYGDYLMDESEVTRENISSALMELRSAPFNDTLALLLPVGQDYAIRTAISSCLFFDKQTLAWSSRGCKVVNGNASTTVCACNHLTSFGSGFLPMPNPIDFSYVFANAGFAENLTIYLTIILSLSFYIIGLIYARIKDKKDLQYVGATPLPENRPEDHYVYELYVFTGFQPNSGTKSKVNFLLTGDWGDSDIRTLQDHHRRILYTGAQDHFVLTVPRCLGPLRYLRIWHDNNGPGNSGSWLFSHMVVRDLQAGAEYQFICNDWLAVEEGDGMIDRVVPVAGLEQMKDTAHVIGKKVQRAMQDDHLWFSIFLRPPRSRFTRVQRLSACMALVYLSMLTNAMFYNVVPESSSSINMGFARIAPAALGVGFITNLIVFPPSFAIVYFFRKARPRKQKASRVKEALVKTEKKNHDHLETMLGLALTKQSINYADMKQGDIASKSLPKGVKSHPKLAFIDSMQTSEPKEDKVEKKKDKRKLRRTLPWYFRYIAWALCVVCIVVSVFFLWAYGIMFGNVKTTQWLTALLSSLFSSVLITQPIKIYLTAMILSWILRRPLDMHDDYDDDEDYHELDWDVELLHAEAPIGRGVEDLTRKRDKTVGSGISPEALEEARKRRKNQVAMNRLLMDILVYLLFVTIIGTLSYTSTDISLFLQNKHFKDRLATSHDGDKIMQFFEVQTVDDYFEWLHQSLAPFLYNDTPYNGGPPDKFSANTVDDRVSFILGRPLLRQIRNKKGACVVPGIMQLAIKECSGKTDPSIADDESYGLGWERNVTKPHLYYRYRTSLSLHGVPYTGNLGTYGGGGYIAGLAKPLNKTIEIIDLLQNNSWIDKYTRAIFAEVSIYNPQVNLFGVIQLIAEVLPGGGITPTFKYQGFNLLRYHTGAGSVVLACEICFLIFIFFFTRREYQAMKKEGRQYFAVSWNYLEITVIILAFVAIVFYLIKTAYTYWLLDMLTKEKKTKDIRMQSLAVFDKTLTQVIGLMLFFVTVKLLRLLRFNKRIGYLSATLKLAGPEILAFFLVLVISIVSFVTVFYTIARDTSREFSTFLNAIETSFFVIDQKFEEIQQGNKFIGPIFYFMYCFIMFFIVFPFLIAIICNAFSAIKEDLSAQPNDYEVVEYMMTVAAAFTRRLRPNVSHAQKLDVEVVNHLDYINKKLEGTLRELDRQAKAYQSPLW</sequence>
<keyword evidence="8" id="KW-0325">Glycoprotein</keyword>
<keyword evidence="7" id="KW-1015">Disulfide bond</keyword>
<dbReference type="GO" id="GO:0016020">
    <property type="term" value="C:membrane"/>
    <property type="evidence" value="ECO:0007669"/>
    <property type="project" value="UniProtKB-SubCell"/>
</dbReference>
<evidence type="ECO:0000256" key="9">
    <source>
        <dbReference type="PIRSR" id="PIRSR603915-2"/>
    </source>
</evidence>
<feature type="transmembrane region" description="Helical" evidence="12">
    <location>
        <begin position="403"/>
        <end position="423"/>
    </location>
</feature>
<evidence type="ECO:0000256" key="11">
    <source>
        <dbReference type="SAM" id="MobiDB-lite"/>
    </source>
</evidence>
<gene>
    <name evidence="16" type="primary">LOC108683307</name>
</gene>
<dbReference type="PROSITE" id="PS50095">
    <property type="entry name" value="PLAT"/>
    <property type="match status" value="1"/>
</dbReference>
<evidence type="ECO:0000259" key="13">
    <source>
        <dbReference type="PROSITE" id="PS50095"/>
    </source>
</evidence>
<dbReference type="SMART" id="SM00303">
    <property type="entry name" value="GPS"/>
    <property type="match status" value="1"/>
</dbReference>
<protein>
    <submittedName>
        <fullName evidence="16">Polycystic kidney disease protein 1-like 2</fullName>
    </submittedName>
</protein>
<feature type="compositionally biased region" description="Basic and acidic residues" evidence="11">
    <location>
        <begin position="161"/>
        <end position="184"/>
    </location>
</feature>
<organism evidence="15 16">
    <name type="scientific">Hyalella azteca</name>
    <name type="common">Amphipod</name>
    <dbReference type="NCBI Taxonomy" id="294128"/>
    <lineage>
        <taxon>Eukaryota</taxon>
        <taxon>Metazoa</taxon>
        <taxon>Ecdysozoa</taxon>
        <taxon>Arthropoda</taxon>
        <taxon>Crustacea</taxon>
        <taxon>Multicrustacea</taxon>
        <taxon>Malacostraca</taxon>
        <taxon>Eumalacostraca</taxon>
        <taxon>Peracarida</taxon>
        <taxon>Amphipoda</taxon>
        <taxon>Senticaudata</taxon>
        <taxon>Talitrida</taxon>
        <taxon>Talitroidea</taxon>
        <taxon>Hyalellidae</taxon>
        <taxon>Hyalella</taxon>
    </lineage>
</organism>
<feature type="transmembrane region" description="Helical" evidence="12">
    <location>
        <begin position="651"/>
        <end position="674"/>
    </location>
</feature>
<dbReference type="InterPro" id="IPR003915">
    <property type="entry name" value="PKD_2"/>
</dbReference>
<comment type="caution">
    <text evidence="10">Lacks conserved residue(s) required for the propagation of feature annotation.</text>
</comment>
<evidence type="ECO:0000256" key="12">
    <source>
        <dbReference type="SAM" id="Phobius"/>
    </source>
</evidence>
<evidence type="ECO:0000313" key="16">
    <source>
        <dbReference type="RefSeq" id="XP_018028100.1"/>
    </source>
</evidence>
<keyword evidence="5 12" id="KW-1133">Transmembrane helix</keyword>
<dbReference type="InterPro" id="IPR057244">
    <property type="entry name" value="GAIN_B"/>
</dbReference>
<dbReference type="Gene3D" id="2.60.60.20">
    <property type="entry name" value="PLAT/LH2 domain"/>
    <property type="match status" value="1"/>
</dbReference>
<dbReference type="GeneID" id="108683307"/>
<accession>A0A8B7PQ26</accession>
<keyword evidence="15" id="KW-1185">Reference proteome</keyword>
<dbReference type="KEGG" id="hazt:108683307"/>
<dbReference type="Pfam" id="PF20519">
    <property type="entry name" value="Polycystin_dom"/>
    <property type="match status" value="1"/>
</dbReference>
<dbReference type="OrthoDB" id="444119at2759"/>
<dbReference type="PROSITE" id="PS50221">
    <property type="entry name" value="GAIN_B"/>
    <property type="match status" value="1"/>
</dbReference>
<evidence type="ECO:0000256" key="4">
    <source>
        <dbReference type="ARBA" id="ARBA00022729"/>
    </source>
</evidence>
<feature type="transmembrane region" description="Helical" evidence="12">
    <location>
        <begin position="613"/>
        <end position="631"/>
    </location>
</feature>
<dbReference type="InterPro" id="IPR051223">
    <property type="entry name" value="Polycystin"/>
</dbReference>
<reference evidence="16" key="1">
    <citation type="submission" date="2025-08" db="UniProtKB">
        <authorList>
            <consortium name="RefSeq"/>
        </authorList>
    </citation>
    <scope>IDENTIFICATION</scope>
    <source>
        <tissue evidence="16">Whole organism</tissue>
    </source>
</reference>
<feature type="transmembrane region" description="Helical" evidence="12">
    <location>
        <begin position="1297"/>
        <end position="1319"/>
    </location>
</feature>
<feature type="transmembrane region" description="Helical" evidence="12">
    <location>
        <begin position="1166"/>
        <end position="1186"/>
    </location>
</feature>
<feature type="transmembrane region" description="Helical" evidence="12">
    <location>
        <begin position="1257"/>
        <end position="1277"/>
    </location>
</feature>
<dbReference type="Pfam" id="PF01477">
    <property type="entry name" value="PLAT"/>
    <property type="match status" value="1"/>
</dbReference>
<feature type="domain" description="GAIN-B" evidence="14">
    <location>
        <begin position="248"/>
        <end position="389"/>
    </location>
</feature>
<name>A0A8B7PQ26_HYAAZ</name>
<evidence type="ECO:0000256" key="10">
    <source>
        <dbReference type="PROSITE-ProRule" id="PRU00152"/>
    </source>
</evidence>
<evidence type="ECO:0000259" key="14">
    <source>
        <dbReference type="PROSITE" id="PS50221"/>
    </source>
</evidence>
<dbReference type="InterPro" id="IPR000203">
    <property type="entry name" value="GPS"/>
</dbReference>
<evidence type="ECO:0000256" key="1">
    <source>
        <dbReference type="ARBA" id="ARBA00004141"/>
    </source>
</evidence>
<evidence type="ECO:0000256" key="7">
    <source>
        <dbReference type="ARBA" id="ARBA00023157"/>
    </source>
</evidence>
<evidence type="ECO:0000256" key="3">
    <source>
        <dbReference type="ARBA" id="ARBA00022692"/>
    </source>
</evidence>
<evidence type="ECO:0000256" key="6">
    <source>
        <dbReference type="ARBA" id="ARBA00023136"/>
    </source>
</evidence>
<comment type="subcellular location">
    <subcellularLocation>
        <location evidence="1">Membrane</location>
        <topology evidence="1">Multi-pass membrane protein</topology>
    </subcellularLocation>
</comment>
<dbReference type="SUPFAM" id="SSF49723">
    <property type="entry name" value="Lipase/lipooxygenase domain (PLAT/LH2 domain)"/>
    <property type="match status" value="1"/>
</dbReference>
<keyword evidence="3 12" id="KW-0812">Transmembrane</keyword>
<dbReference type="Gene3D" id="2.60.220.50">
    <property type="match status" value="1"/>
</dbReference>
<dbReference type="InterPro" id="IPR036392">
    <property type="entry name" value="PLAT/LH2_dom_sf"/>
</dbReference>
<dbReference type="Proteomes" id="UP000694843">
    <property type="component" value="Unplaced"/>
</dbReference>
<feature type="region of interest" description="Disordered" evidence="11">
    <location>
        <begin position="153"/>
        <end position="205"/>
    </location>
</feature>
<feature type="domain" description="PLAT" evidence="13">
    <location>
        <begin position="448"/>
        <end position="567"/>
    </location>
</feature>
<dbReference type="PANTHER" id="PTHR10877:SF194">
    <property type="entry name" value="LOCATION OF VULVA DEFECTIVE 1"/>
    <property type="match status" value="1"/>
</dbReference>
<evidence type="ECO:0000256" key="5">
    <source>
        <dbReference type="ARBA" id="ARBA00022989"/>
    </source>
</evidence>
<feature type="disulfide bond" evidence="9">
    <location>
        <begin position="1022"/>
        <end position="1035"/>
    </location>
</feature>
<dbReference type="OMA" id="TRTICIA"/>